<dbReference type="AlphaFoldDB" id="A0AAW9D6C7"/>
<gene>
    <name evidence="1" type="ORF">C7S16_1131</name>
</gene>
<organism evidence="1 2">
    <name type="scientific">Burkholderia thailandensis</name>
    <dbReference type="NCBI Taxonomy" id="57975"/>
    <lineage>
        <taxon>Bacteria</taxon>
        <taxon>Pseudomonadati</taxon>
        <taxon>Pseudomonadota</taxon>
        <taxon>Betaproteobacteria</taxon>
        <taxon>Burkholderiales</taxon>
        <taxon>Burkholderiaceae</taxon>
        <taxon>Burkholderia</taxon>
        <taxon>pseudomallei group</taxon>
    </lineage>
</organism>
<proteinExistence type="predicted"/>
<evidence type="ECO:0000313" key="2">
    <source>
        <dbReference type="Proteomes" id="UP001272137"/>
    </source>
</evidence>
<sequence>MAGQLGLEAGVARQNVGERRDEEHVIERECFLDQTHGKSYRRKSELYAMPG</sequence>
<protein>
    <submittedName>
        <fullName evidence="1">Uncharacterized protein</fullName>
    </submittedName>
</protein>
<evidence type="ECO:0000313" key="1">
    <source>
        <dbReference type="EMBL" id="MDW9257589.1"/>
    </source>
</evidence>
<name>A0AAW9D6C7_BURTH</name>
<dbReference type="Proteomes" id="UP001272137">
    <property type="component" value="Unassembled WGS sequence"/>
</dbReference>
<reference evidence="1" key="1">
    <citation type="submission" date="2018-08" db="EMBL/GenBank/DDBJ databases">
        <title>Identification of Burkholderia cepacia strains that express a Burkholderia pseudomallei-like capsular polysaccharide.</title>
        <authorList>
            <person name="Burtnick M.N."/>
            <person name="Vongsouvath M."/>
            <person name="Newton P."/>
            <person name="Wuthiekanun V."/>
            <person name="Limmathurotsakul D."/>
            <person name="Brett P.J."/>
            <person name="Chantratita N."/>
            <person name="Dance D.A."/>
        </authorList>
    </citation>
    <scope>NUCLEOTIDE SEQUENCE</scope>
    <source>
        <strain evidence="1">SBXCC001</strain>
    </source>
</reference>
<dbReference type="EMBL" id="QXCT01000002">
    <property type="protein sequence ID" value="MDW9257589.1"/>
    <property type="molecule type" value="Genomic_DNA"/>
</dbReference>
<comment type="caution">
    <text evidence="1">The sequence shown here is derived from an EMBL/GenBank/DDBJ whole genome shotgun (WGS) entry which is preliminary data.</text>
</comment>
<accession>A0AAW9D6C7</accession>